<sequence length="277" mass="31396">MATFKRSKSQSVTNEQKQAIIDYLSSHPELSRGKFSNSFTHSTASKQWIELGEILNTMIGPSKEWKAWRRTWQDMKCEVKKKKTQIRVNNNQTGGGKRTVGELSCIEEAVIGMIGDVPVSGDPQISESVVNFSYTSNSSSHQDQATALVIEVPADEDITCDTNNFIKCTDEVWLCLEKNTDDNNAQVTSTNFMIIISDSHPTTSTSRINNSTELVTNTPTTTNKRKLEALIKEKEHFPKKITKKDRLQHTNDVQPQKKEMQPQKKEVRQHKKVLQNL</sequence>
<keyword evidence="4" id="KW-0804">Transcription</keyword>
<evidence type="ECO:0000313" key="9">
    <source>
        <dbReference type="Proteomes" id="UP000478052"/>
    </source>
</evidence>
<comment type="subunit">
    <text evidence="1">Self-associates forming complexes of several hundred monomers.</text>
</comment>
<evidence type="ECO:0000256" key="6">
    <source>
        <dbReference type="SAM" id="MobiDB-lite"/>
    </source>
</evidence>
<feature type="compositionally biased region" description="Basic and acidic residues" evidence="6">
    <location>
        <begin position="238"/>
        <end position="266"/>
    </location>
</feature>
<comment type="function">
    <text evidence="5">Involved in transvection phenomena (= synapsis-dependent gene expression), where the synaptic pairing of chromosomes carrying genes with which zeste interacts influences the expression of these genes. Zeste binds to DNA and stimulates transcription from a nearby promoter.</text>
</comment>
<evidence type="ECO:0000256" key="2">
    <source>
        <dbReference type="ARBA" id="ARBA00016807"/>
    </source>
</evidence>
<protein>
    <recommendedName>
        <fullName evidence="2">Regulatory protein zeste</fullName>
    </recommendedName>
</protein>
<dbReference type="InterPro" id="IPR028002">
    <property type="entry name" value="Myb_DNA-bind_5"/>
</dbReference>
<proteinExistence type="predicted"/>
<feature type="compositionally biased region" description="Basic residues" evidence="6">
    <location>
        <begin position="267"/>
        <end position="277"/>
    </location>
</feature>
<evidence type="ECO:0000256" key="5">
    <source>
        <dbReference type="ARBA" id="ARBA00025466"/>
    </source>
</evidence>
<evidence type="ECO:0000256" key="3">
    <source>
        <dbReference type="ARBA" id="ARBA00023015"/>
    </source>
</evidence>
<gene>
    <name evidence="8" type="ORF">FWK35_00032338</name>
</gene>
<organism evidence="8 9">
    <name type="scientific">Aphis craccivora</name>
    <name type="common">Cowpea aphid</name>
    <dbReference type="NCBI Taxonomy" id="307492"/>
    <lineage>
        <taxon>Eukaryota</taxon>
        <taxon>Metazoa</taxon>
        <taxon>Ecdysozoa</taxon>
        <taxon>Arthropoda</taxon>
        <taxon>Hexapoda</taxon>
        <taxon>Insecta</taxon>
        <taxon>Pterygota</taxon>
        <taxon>Neoptera</taxon>
        <taxon>Paraneoptera</taxon>
        <taxon>Hemiptera</taxon>
        <taxon>Sternorrhyncha</taxon>
        <taxon>Aphidomorpha</taxon>
        <taxon>Aphidoidea</taxon>
        <taxon>Aphididae</taxon>
        <taxon>Aphidini</taxon>
        <taxon>Aphis</taxon>
        <taxon>Aphis</taxon>
    </lineage>
</organism>
<dbReference type="EMBL" id="VUJU01010952">
    <property type="protein sequence ID" value="KAF0712355.1"/>
    <property type="molecule type" value="Genomic_DNA"/>
</dbReference>
<name>A0A6G0VZF2_APHCR</name>
<comment type="caution">
    <text evidence="8">The sequence shown here is derived from an EMBL/GenBank/DDBJ whole genome shotgun (WGS) entry which is preliminary data.</text>
</comment>
<dbReference type="Proteomes" id="UP000478052">
    <property type="component" value="Unassembled WGS sequence"/>
</dbReference>
<evidence type="ECO:0000256" key="4">
    <source>
        <dbReference type="ARBA" id="ARBA00023163"/>
    </source>
</evidence>
<dbReference type="AlphaFoldDB" id="A0A6G0VZF2"/>
<keyword evidence="9" id="KW-1185">Reference proteome</keyword>
<reference evidence="8 9" key="1">
    <citation type="submission" date="2019-08" db="EMBL/GenBank/DDBJ databases">
        <title>Whole genome of Aphis craccivora.</title>
        <authorList>
            <person name="Voronova N.V."/>
            <person name="Shulinski R.S."/>
            <person name="Bandarenka Y.V."/>
            <person name="Zhorov D.G."/>
            <person name="Warner D."/>
        </authorList>
    </citation>
    <scope>NUCLEOTIDE SEQUENCE [LARGE SCALE GENOMIC DNA]</scope>
    <source>
        <strain evidence="8">180601</strain>
        <tissue evidence="8">Whole Body</tissue>
    </source>
</reference>
<accession>A0A6G0VZF2</accession>
<evidence type="ECO:0000256" key="1">
    <source>
        <dbReference type="ARBA" id="ARBA00011764"/>
    </source>
</evidence>
<evidence type="ECO:0000313" key="8">
    <source>
        <dbReference type="EMBL" id="KAF0712355.1"/>
    </source>
</evidence>
<keyword evidence="3" id="KW-0805">Transcription regulation</keyword>
<evidence type="ECO:0000259" key="7">
    <source>
        <dbReference type="Pfam" id="PF13873"/>
    </source>
</evidence>
<dbReference type="Pfam" id="PF13873">
    <property type="entry name" value="Myb_DNA-bind_5"/>
    <property type="match status" value="1"/>
</dbReference>
<feature type="region of interest" description="Disordered" evidence="6">
    <location>
        <begin position="238"/>
        <end position="277"/>
    </location>
</feature>
<dbReference type="OrthoDB" id="6619886at2759"/>
<feature type="domain" description="Myb/SANT-like DNA-binding" evidence="7">
    <location>
        <begin position="10"/>
        <end position="84"/>
    </location>
</feature>